<protein>
    <submittedName>
        <fullName evidence="2">Uncharacterized protein</fullName>
    </submittedName>
</protein>
<evidence type="ECO:0000256" key="1">
    <source>
        <dbReference type="SAM" id="MobiDB-lite"/>
    </source>
</evidence>
<feature type="compositionally biased region" description="Polar residues" evidence="1">
    <location>
        <begin position="36"/>
        <end position="46"/>
    </location>
</feature>
<accession>A0A4R2RQX2</accession>
<dbReference type="RefSeq" id="WP_131849327.1">
    <property type="nucleotide sequence ID" value="NZ_SLXV01000032.1"/>
</dbReference>
<evidence type="ECO:0000313" key="3">
    <source>
        <dbReference type="Proteomes" id="UP000294746"/>
    </source>
</evidence>
<organism evidence="2 3">
    <name type="scientific">Baia soyae</name>
    <dbReference type="NCBI Taxonomy" id="1544746"/>
    <lineage>
        <taxon>Bacteria</taxon>
        <taxon>Bacillati</taxon>
        <taxon>Bacillota</taxon>
        <taxon>Bacilli</taxon>
        <taxon>Bacillales</taxon>
        <taxon>Thermoactinomycetaceae</taxon>
        <taxon>Baia</taxon>
    </lineage>
</organism>
<keyword evidence="3" id="KW-1185">Reference proteome</keyword>
<comment type="caution">
    <text evidence="2">The sequence shown here is derived from an EMBL/GenBank/DDBJ whole genome shotgun (WGS) entry which is preliminary data.</text>
</comment>
<evidence type="ECO:0000313" key="2">
    <source>
        <dbReference type="EMBL" id="TCP65528.1"/>
    </source>
</evidence>
<gene>
    <name evidence="2" type="ORF">EDD57_1326</name>
</gene>
<dbReference type="EMBL" id="SLXV01000032">
    <property type="protein sequence ID" value="TCP65528.1"/>
    <property type="molecule type" value="Genomic_DNA"/>
</dbReference>
<reference evidence="2 3" key="1">
    <citation type="submission" date="2019-03" db="EMBL/GenBank/DDBJ databases">
        <title>Genomic Encyclopedia of Type Strains, Phase IV (KMG-IV): sequencing the most valuable type-strain genomes for metagenomic binning, comparative biology and taxonomic classification.</title>
        <authorList>
            <person name="Goeker M."/>
        </authorList>
    </citation>
    <scope>NUCLEOTIDE SEQUENCE [LARGE SCALE GENOMIC DNA]</scope>
    <source>
        <strain evidence="2 3">DSM 46831</strain>
    </source>
</reference>
<dbReference type="Proteomes" id="UP000294746">
    <property type="component" value="Unassembled WGS sequence"/>
</dbReference>
<feature type="region of interest" description="Disordered" evidence="1">
    <location>
        <begin position="29"/>
        <end position="50"/>
    </location>
</feature>
<proteinExistence type="predicted"/>
<name>A0A4R2RQX2_9BACL</name>
<dbReference type="AlphaFoldDB" id="A0A4R2RQX2"/>
<sequence length="125" mass="13453">MKRKIVISGIGLALVVGIMIVGSVSAATPNAGKAQDFSSMKSSNEVKPNDRAALEEVRVGRASDLARALQSVDIAKQARGIDEIRSGRILDVDRMRQLDIGRSMDGGPFANSRVSDHSMEVIFDR</sequence>